<dbReference type="InterPro" id="IPR016024">
    <property type="entry name" value="ARM-type_fold"/>
</dbReference>
<dbReference type="Pfam" id="PF13920">
    <property type="entry name" value="zf-C3HC4_3"/>
    <property type="match status" value="1"/>
</dbReference>
<dbReference type="GO" id="GO:0004842">
    <property type="term" value="F:ubiquitin-protein transferase activity"/>
    <property type="evidence" value="ECO:0007669"/>
    <property type="project" value="InterPro"/>
</dbReference>
<dbReference type="InterPro" id="IPR013083">
    <property type="entry name" value="Znf_RING/FYVE/PHD"/>
</dbReference>
<dbReference type="PANTHER" id="PTHR13363:SF6">
    <property type="entry name" value="RING FINGER AND SPRY DOMAIN-CONTAINING PROTEIN 1"/>
    <property type="match status" value="1"/>
</dbReference>
<accession>A0A085M4S2</accession>
<feature type="region of interest" description="Disordered" evidence="5">
    <location>
        <begin position="1"/>
        <end position="27"/>
    </location>
</feature>
<dbReference type="EMBL" id="KL367488">
    <property type="protein sequence ID" value="KFD70334.1"/>
    <property type="molecule type" value="Genomic_DNA"/>
</dbReference>
<dbReference type="InterPro" id="IPR011989">
    <property type="entry name" value="ARM-like"/>
</dbReference>
<evidence type="ECO:0000256" key="3">
    <source>
        <dbReference type="ARBA" id="ARBA00022833"/>
    </source>
</evidence>
<dbReference type="AlphaFoldDB" id="A0A085M4S2"/>
<evidence type="ECO:0000256" key="5">
    <source>
        <dbReference type="SAM" id="MobiDB-lite"/>
    </source>
</evidence>
<reference evidence="8 10" key="1">
    <citation type="journal article" date="2014" name="Nat. Genet.">
        <title>Genome and transcriptome of the porcine whipworm Trichuris suis.</title>
        <authorList>
            <person name="Jex A.R."/>
            <person name="Nejsum P."/>
            <person name="Schwarz E.M."/>
            <person name="Hu L."/>
            <person name="Young N.D."/>
            <person name="Hall R.S."/>
            <person name="Korhonen P.K."/>
            <person name="Liao S."/>
            <person name="Thamsborg S."/>
            <person name="Xia J."/>
            <person name="Xu P."/>
            <person name="Wang S."/>
            <person name="Scheerlinck J.P."/>
            <person name="Hofmann A."/>
            <person name="Sternberg P.W."/>
            <person name="Wang J."/>
            <person name="Gasser R.B."/>
        </authorList>
    </citation>
    <scope>NUCLEOTIDE SEQUENCE [LARGE SCALE GENOMIC DNA]</scope>
    <source>
        <strain evidence="9">DCEP-RM93F</strain>
        <strain evidence="8">DCEP-RM93M</strain>
    </source>
</reference>
<sequence length="509" mass="57602">MGQCICPSRSRRRERRNRSNDSENNLSPAEAQTELLRFLGLDIRCLILEALTDIHRLQNNDQELPASMVKLNLIVDNEEGWNMVVKQLVQFVPLSSPVAPAVITLFFDESPLPCKAAVAKVMNELLEENQREPQSPTWHRNMCLVIRCICEKLAGSNSIVSDSSVVNYLLSCLEPSNDPIVCLFSLLALESLASSSETRILICNQLAEQPTNPLVLFERMNKEEDLAKRQLSFCAQWALDNIFVPEDRIFAYLKEDMSSTRALLNQNDASEYLKISADGLEARSDVSCFESVRCTFEVNNGVWYYEALIVTPGIMQIGWATKLSKFFNLEGYGVGDDEYSIAYDGCRRLVWYNAVSFSQPVKAWDAGDVLGCLIDVNQREVFFYLNGVRIGHPYQSLFRVAQRGFYAAASFMTFQQCRFNFGKEPFRYPPDVSFNTFNEYGILSSEKRNILPKKAKLQLLKEENIPDGSCIICYSQPGLRILEPCKHGGVCNDCASMLEICPFCRGAVW</sequence>
<dbReference type="InterPro" id="IPR003877">
    <property type="entry name" value="SPRY_dom"/>
</dbReference>
<protein>
    <recommendedName>
        <fullName evidence="11">SPRY domain protein</fullName>
    </recommendedName>
</protein>
<evidence type="ECO:0000256" key="2">
    <source>
        <dbReference type="ARBA" id="ARBA00022771"/>
    </source>
</evidence>
<dbReference type="SUPFAM" id="SSF49899">
    <property type="entry name" value="Concanavalin A-like lectins/glucanases"/>
    <property type="match status" value="1"/>
</dbReference>
<evidence type="ECO:0000313" key="8">
    <source>
        <dbReference type="EMBL" id="KFD52218.1"/>
    </source>
</evidence>
<evidence type="ECO:0000256" key="4">
    <source>
        <dbReference type="PROSITE-ProRule" id="PRU00175"/>
    </source>
</evidence>
<proteinExistence type="predicted"/>
<keyword evidence="1" id="KW-0479">Metal-binding</keyword>
<feature type="domain" description="RING-type" evidence="6">
    <location>
        <begin position="470"/>
        <end position="505"/>
    </location>
</feature>
<dbReference type="GO" id="GO:0051603">
    <property type="term" value="P:proteolysis involved in protein catabolic process"/>
    <property type="evidence" value="ECO:0007669"/>
    <property type="project" value="TreeGrafter"/>
</dbReference>
<dbReference type="InterPro" id="IPR001870">
    <property type="entry name" value="B30.2/SPRY"/>
</dbReference>
<gene>
    <name evidence="8" type="ORF">M513_06931</name>
    <name evidence="9" type="ORF">M514_06931</name>
</gene>
<evidence type="ECO:0008006" key="11">
    <source>
        <dbReference type="Google" id="ProtNLM"/>
    </source>
</evidence>
<keyword evidence="10" id="KW-1185">Reference proteome</keyword>
<dbReference type="EMBL" id="KL363230">
    <property type="protein sequence ID" value="KFD52218.1"/>
    <property type="molecule type" value="Genomic_DNA"/>
</dbReference>
<dbReference type="Proteomes" id="UP000030764">
    <property type="component" value="Unassembled WGS sequence"/>
</dbReference>
<keyword evidence="3" id="KW-0862">Zinc</keyword>
<evidence type="ECO:0000313" key="10">
    <source>
        <dbReference type="Proteomes" id="UP000030764"/>
    </source>
</evidence>
<dbReference type="InterPro" id="IPR045129">
    <property type="entry name" value="RNF123/RKP/RSPRY1"/>
</dbReference>
<keyword evidence="2 4" id="KW-0863">Zinc-finger</keyword>
<dbReference type="GO" id="GO:0008270">
    <property type="term" value="F:zinc ion binding"/>
    <property type="evidence" value="ECO:0007669"/>
    <property type="project" value="UniProtKB-KW"/>
</dbReference>
<dbReference type="PANTHER" id="PTHR13363">
    <property type="entry name" value="RING FINGER AND SRY DOMAIN-CONTAINING"/>
    <property type="match status" value="1"/>
</dbReference>
<feature type="domain" description="B30.2/SPRY" evidence="7">
    <location>
        <begin position="242"/>
        <end position="426"/>
    </location>
</feature>
<organism evidence="8 10">
    <name type="scientific">Trichuris suis</name>
    <name type="common">pig whipworm</name>
    <dbReference type="NCBI Taxonomy" id="68888"/>
    <lineage>
        <taxon>Eukaryota</taxon>
        <taxon>Metazoa</taxon>
        <taxon>Ecdysozoa</taxon>
        <taxon>Nematoda</taxon>
        <taxon>Enoplea</taxon>
        <taxon>Dorylaimia</taxon>
        <taxon>Trichinellida</taxon>
        <taxon>Trichuridae</taxon>
        <taxon>Trichuris</taxon>
    </lineage>
</organism>
<dbReference type="Gene3D" id="2.60.120.920">
    <property type="match status" value="1"/>
</dbReference>
<dbReference type="PROSITE" id="PS50089">
    <property type="entry name" value="ZF_RING_2"/>
    <property type="match status" value="1"/>
</dbReference>
<dbReference type="Pfam" id="PF00622">
    <property type="entry name" value="SPRY"/>
    <property type="match status" value="1"/>
</dbReference>
<dbReference type="InterPro" id="IPR001841">
    <property type="entry name" value="Znf_RING"/>
</dbReference>
<evidence type="ECO:0000256" key="1">
    <source>
        <dbReference type="ARBA" id="ARBA00022723"/>
    </source>
</evidence>
<dbReference type="SUPFAM" id="SSF48371">
    <property type="entry name" value="ARM repeat"/>
    <property type="match status" value="1"/>
</dbReference>
<dbReference type="PROSITE" id="PS50188">
    <property type="entry name" value="B302_SPRY"/>
    <property type="match status" value="1"/>
</dbReference>
<evidence type="ECO:0000259" key="7">
    <source>
        <dbReference type="PROSITE" id="PS50188"/>
    </source>
</evidence>
<evidence type="ECO:0000259" key="6">
    <source>
        <dbReference type="PROSITE" id="PS50089"/>
    </source>
</evidence>
<dbReference type="GO" id="GO:0005737">
    <property type="term" value="C:cytoplasm"/>
    <property type="evidence" value="ECO:0007669"/>
    <property type="project" value="TreeGrafter"/>
</dbReference>
<dbReference type="Gene3D" id="3.30.40.10">
    <property type="entry name" value="Zinc/RING finger domain, C3HC4 (zinc finger)"/>
    <property type="match status" value="1"/>
</dbReference>
<dbReference type="InterPro" id="IPR013320">
    <property type="entry name" value="ConA-like_dom_sf"/>
</dbReference>
<evidence type="ECO:0000313" key="9">
    <source>
        <dbReference type="EMBL" id="KFD70334.1"/>
    </source>
</evidence>
<name>A0A085M4S2_9BILA</name>
<dbReference type="InterPro" id="IPR043136">
    <property type="entry name" value="B30.2/SPRY_sf"/>
</dbReference>
<dbReference type="Gene3D" id="1.25.10.10">
    <property type="entry name" value="Leucine-rich Repeat Variant"/>
    <property type="match status" value="1"/>
</dbReference>
<dbReference type="SMART" id="SM00184">
    <property type="entry name" value="RING"/>
    <property type="match status" value="1"/>
</dbReference>
<dbReference type="SMART" id="SM00449">
    <property type="entry name" value="SPRY"/>
    <property type="match status" value="1"/>
</dbReference>
<dbReference type="Proteomes" id="UP000030758">
    <property type="component" value="Unassembled WGS sequence"/>
</dbReference>